<comment type="caution">
    <text evidence="1">The sequence shown here is derived from an EMBL/GenBank/DDBJ whole genome shotgun (WGS) entry which is preliminary data.</text>
</comment>
<evidence type="ECO:0000313" key="1">
    <source>
        <dbReference type="EMBL" id="MFE1350716.1"/>
    </source>
</evidence>
<keyword evidence="2" id="KW-1185">Reference proteome</keyword>
<proteinExistence type="predicted"/>
<evidence type="ECO:0000313" key="2">
    <source>
        <dbReference type="Proteomes" id="UP001599542"/>
    </source>
</evidence>
<sequence>MRGAGGDFVDEVLVRELPQYGPWPEEARHLLAHHDNHCALWWLTVTGPSTVEILAERIGEG</sequence>
<dbReference type="EMBL" id="JBHYPX010000002">
    <property type="protein sequence ID" value="MFE1350716.1"/>
    <property type="molecule type" value="Genomic_DNA"/>
</dbReference>
<gene>
    <name evidence="1" type="ORF">ACFW6T_01845</name>
</gene>
<dbReference type="Proteomes" id="UP001599542">
    <property type="component" value="Unassembled WGS sequence"/>
</dbReference>
<protein>
    <submittedName>
        <fullName evidence="1">Uncharacterized protein</fullName>
    </submittedName>
</protein>
<organism evidence="1 2">
    <name type="scientific">Kitasatospora phosalacinea</name>
    <dbReference type="NCBI Taxonomy" id="2065"/>
    <lineage>
        <taxon>Bacteria</taxon>
        <taxon>Bacillati</taxon>
        <taxon>Actinomycetota</taxon>
        <taxon>Actinomycetes</taxon>
        <taxon>Kitasatosporales</taxon>
        <taxon>Streptomycetaceae</taxon>
        <taxon>Kitasatospora</taxon>
    </lineage>
</organism>
<accession>A0ABW6GDA4</accession>
<dbReference type="RefSeq" id="WP_380316917.1">
    <property type="nucleotide sequence ID" value="NZ_JBHYPW010000003.1"/>
</dbReference>
<name>A0ABW6GDA4_9ACTN</name>
<reference evidence="1 2" key="1">
    <citation type="submission" date="2024-09" db="EMBL/GenBank/DDBJ databases">
        <title>The Natural Products Discovery Center: Release of the First 8490 Sequenced Strains for Exploring Actinobacteria Biosynthetic Diversity.</title>
        <authorList>
            <person name="Kalkreuter E."/>
            <person name="Kautsar S.A."/>
            <person name="Yang D."/>
            <person name="Bader C.D."/>
            <person name="Teijaro C.N."/>
            <person name="Fluegel L."/>
            <person name="Davis C.M."/>
            <person name="Simpson J.R."/>
            <person name="Lauterbach L."/>
            <person name="Steele A.D."/>
            <person name="Gui C."/>
            <person name="Meng S."/>
            <person name="Li G."/>
            <person name="Viehrig K."/>
            <person name="Ye F."/>
            <person name="Su P."/>
            <person name="Kiefer A.F."/>
            <person name="Nichols A."/>
            <person name="Cepeda A.J."/>
            <person name="Yan W."/>
            <person name="Fan B."/>
            <person name="Jiang Y."/>
            <person name="Adhikari A."/>
            <person name="Zheng C.-J."/>
            <person name="Schuster L."/>
            <person name="Cowan T.M."/>
            <person name="Smanski M.J."/>
            <person name="Chevrette M.G."/>
            <person name="De Carvalho L.P.S."/>
            <person name="Shen B."/>
        </authorList>
    </citation>
    <scope>NUCLEOTIDE SEQUENCE [LARGE SCALE GENOMIC DNA]</scope>
    <source>
        <strain evidence="1 2">NPDC058753</strain>
    </source>
</reference>